<dbReference type="Proteomes" id="UP000494256">
    <property type="component" value="Unassembled WGS sequence"/>
</dbReference>
<organism evidence="2 3">
    <name type="scientific">Arctia plantaginis</name>
    <name type="common">Wood tiger moth</name>
    <name type="synonym">Phalaena plantaginis</name>
    <dbReference type="NCBI Taxonomy" id="874455"/>
    <lineage>
        <taxon>Eukaryota</taxon>
        <taxon>Metazoa</taxon>
        <taxon>Ecdysozoa</taxon>
        <taxon>Arthropoda</taxon>
        <taxon>Hexapoda</taxon>
        <taxon>Insecta</taxon>
        <taxon>Pterygota</taxon>
        <taxon>Neoptera</taxon>
        <taxon>Endopterygota</taxon>
        <taxon>Lepidoptera</taxon>
        <taxon>Glossata</taxon>
        <taxon>Ditrysia</taxon>
        <taxon>Noctuoidea</taxon>
        <taxon>Erebidae</taxon>
        <taxon>Arctiinae</taxon>
        <taxon>Arctia</taxon>
    </lineage>
</organism>
<evidence type="ECO:0000313" key="3">
    <source>
        <dbReference type="Proteomes" id="UP000494256"/>
    </source>
</evidence>
<proteinExistence type="predicted"/>
<name>A0A8S0YVR4_ARCPL</name>
<dbReference type="EMBL" id="CADEBD010000144">
    <property type="protein sequence ID" value="CAB3223020.1"/>
    <property type="molecule type" value="Genomic_DNA"/>
</dbReference>
<protein>
    <submittedName>
        <fullName evidence="2">Uncharacterized protein</fullName>
    </submittedName>
</protein>
<gene>
    <name evidence="2" type="ORF">APLA_LOCUS1294</name>
</gene>
<comment type="caution">
    <text evidence="2">The sequence shown here is derived from an EMBL/GenBank/DDBJ whole genome shotgun (WGS) entry which is preliminary data.</text>
</comment>
<accession>A0A8S0YVR4</accession>
<feature type="region of interest" description="Disordered" evidence="1">
    <location>
        <begin position="37"/>
        <end position="80"/>
    </location>
</feature>
<reference evidence="2 3" key="1">
    <citation type="submission" date="2020-04" db="EMBL/GenBank/DDBJ databases">
        <authorList>
            <person name="Wallbank WR R."/>
            <person name="Pardo Diaz C."/>
            <person name="Kozak K."/>
            <person name="Martin S."/>
            <person name="Jiggins C."/>
            <person name="Moest M."/>
            <person name="Warren A I."/>
            <person name="Byers J.R.P. K."/>
            <person name="Montejo-Kovacevich G."/>
            <person name="Yen C E."/>
        </authorList>
    </citation>
    <scope>NUCLEOTIDE SEQUENCE [LARGE SCALE GENOMIC DNA]</scope>
</reference>
<dbReference type="OrthoDB" id="1727108at2759"/>
<dbReference type="AlphaFoldDB" id="A0A8S0YVR4"/>
<evidence type="ECO:0000256" key="1">
    <source>
        <dbReference type="SAM" id="MobiDB-lite"/>
    </source>
</evidence>
<evidence type="ECO:0000313" key="2">
    <source>
        <dbReference type="EMBL" id="CAB3223020.1"/>
    </source>
</evidence>
<sequence>MGNTGDRSPTGRRRCFKRWWYTGEVSTQRWCKLPAPKRPGTQVIGLRRDAGGASSGGGIQGRCQRSDGVSFQHQNDQEHR</sequence>